<evidence type="ECO:0000256" key="2">
    <source>
        <dbReference type="ARBA" id="ARBA00005582"/>
    </source>
</evidence>
<reference evidence="8" key="1">
    <citation type="submission" date="2017-04" db="EMBL/GenBank/DDBJ databases">
        <authorList>
            <person name="Bumgarner R.E."/>
            <person name="Fredricks D.N."/>
            <person name="Srinivasan S."/>
        </authorList>
    </citation>
    <scope>NUCLEOTIDE SEQUENCE [LARGE SCALE GENOMIC DNA]</scope>
    <source>
        <strain evidence="8">KA00405</strain>
    </source>
</reference>
<evidence type="ECO:0000313" key="8">
    <source>
        <dbReference type="Proteomes" id="UP000236394"/>
    </source>
</evidence>
<keyword evidence="5" id="KW-0460">Magnesium</keyword>
<proteinExistence type="inferred from homology"/>
<dbReference type="InterPro" id="IPR020084">
    <property type="entry name" value="NUDIX_hydrolase_CS"/>
</dbReference>
<dbReference type="OMA" id="MIEATLC"/>
<dbReference type="GO" id="GO:0008413">
    <property type="term" value="F:8-oxo-7,8-dihydroguanosine triphosphate pyrophosphatase activity"/>
    <property type="evidence" value="ECO:0007669"/>
    <property type="project" value="InterPro"/>
</dbReference>
<evidence type="ECO:0000256" key="4">
    <source>
        <dbReference type="ARBA" id="ARBA00022801"/>
    </source>
</evidence>
<feature type="domain" description="Nudix hydrolase" evidence="6">
    <location>
        <begin position="3"/>
        <end position="131"/>
    </location>
</feature>
<dbReference type="GO" id="GO:0005737">
    <property type="term" value="C:cytoplasm"/>
    <property type="evidence" value="ECO:0007669"/>
    <property type="project" value="TreeGrafter"/>
</dbReference>
<evidence type="ECO:0000256" key="1">
    <source>
        <dbReference type="ARBA" id="ARBA00001946"/>
    </source>
</evidence>
<dbReference type="PROSITE" id="PS00893">
    <property type="entry name" value="NUDIX_BOX"/>
    <property type="match status" value="1"/>
</dbReference>
<dbReference type="AlphaFoldDB" id="A0A2J8B463"/>
<dbReference type="GO" id="GO:0006281">
    <property type="term" value="P:DNA repair"/>
    <property type="evidence" value="ECO:0007669"/>
    <property type="project" value="InterPro"/>
</dbReference>
<dbReference type="CDD" id="cd18886">
    <property type="entry name" value="NUDIX_MutT_Nudt1"/>
    <property type="match status" value="1"/>
</dbReference>
<dbReference type="PRINTS" id="PR01402">
    <property type="entry name" value="MUTATORMUTX"/>
</dbReference>
<dbReference type="InterPro" id="IPR015797">
    <property type="entry name" value="NUDIX_hydrolase-like_dom_sf"/>
</dbReference>
<dbReference type="GO" id="GO:0046872">
    <property type="term" value="F:metal ion binding"/>
    <property type="evidence" value="ECO:0007669"/>
    <property type="project" value="UniProtKB-KW"/>
</dbReference>
<evidence type="ECO:0000313" key="7">
    <source>
        <dbReference type="EMBL" id="PNH19563.1"/>
    </source>
</evidence>
<comment type="cofactor">
    <cofactor evidence="1">
        <name>Mg(2+)</name>
        <dbReference type="ChEBI" id="CHEBI:18420"/>
    </cofactor>
</comment>
<dbReference type="Pfam" id="PF00293">
    <property type="entry name" value="NUDIX"/>
    <property type="match status" value="1"/>
</dbReference>
<organism evidence="7 8">
    <name type="scientific">Mageeibacillus indolicus</name>
    <dbReference type="NCBI Taxonomy" id="884684"/>
    <lineage>
        <taxon>Bacteria</taxon>
        <taxon>Bacillati</taxon>
        <taxon>Bacillota</taxon>
        <taxon>Clostridia</taxon>
        <taxon>Eubacteriales</taxon>
        <taxon>Oscillospiraceae</taxon>
        <taxon>Mageeibacillus</taxon>
    </lineage>
</organism>
<accession>A0A2J8B463</accession>
<name>A0A2J8B463_9FIRM</name>
<dbReference type="RefSeq" id="WP_012993544.1">
    <property type="nucleotide sequence ID" value="NZ_NBZD01000001.1"/>
</dbReference>
<keyword evidence="4" id="KW-0378">Hydrolase</keyword>
<sequence length="159" mass="18396">MDYANLTTLAYLFKDDKCLMLHRIKKNIDVNAGKWIGVGGHFKLGEMPEECLRREVKEETGLELQSWEWHGVITFNSKGWPDEYIFLYSSKSFTGELKACDEGELAWIPQKDLLKLNLWPGDRIFLKLMLAKHSPFSLKLSYEGDDLIEARLNGELIEL</sequence>
<evidence type="ECO:0000256" key="3">
    <source>
        <dbReference type="ARBA" id="ARBA00022723"/>
    </source>
</evidence>
<evidence type="ECO:0000259" key="6">
    <source>
        <dbReference type="PROSITE" id="PS51462"/>
    </source>
</evidence>
<dbReference type="PANTHER" id="PTHR43758">
    <property type="entry name" value="7,8-DIHYDRO-8-OXOGUANINE TRIPHOSPHATASE"/>
    <property type="match status" value="1"/>
</dbReference>
<evidence type="ECO:0000256" key="5">
    <source>
        <dbReference type="ARBA" id="ARBA00022842"/>
    </source>
</evidence>
<dbReference type="PROSITE" id="PS51462">
    <property type="entry name" value="NUDIX"/>
    <property type="match status" value="1"/>
</dbReference>
<comment type="similarity">
    <text evidence="2">Belongs to the Nudix hydrolase family.</text>
</comment>
<gene>
    <name evidence="7" type="ORF">B7R76_01370</name>
</gene>
<dbReference type="InterPro" id="IPR003562">
    <property type="entry name" value="Mutator_MutX_prot"/>
</dbReference>
<dbReference type="SUPFAM" id="SSF55811">
    <property type="entry name" value="Nudix"/>
    <property type="match status" value="1"/>
</dbReference>
<dbReference type="PANTHER" id="PTHR43758:SF2">
    <property type="entry name" value="OXIDIZED PURINE NUCLEOSIDE TRIPHOSPHATE HYDROLASE"/>
    <property type="match status" value="1"/>
</dbReference>
<dbReference type="Proteomes" id="UP000236394">
    <property type="component" value="Unassembled WGS sequence"/>
</dbReference>
<comment type="caution">
    <text evidence="7">The sequence shown here is derived from an EMBL/GenBank/DDBJ whole genome shotgun (WGS) entry which is preliminary data.</text>
</comment>
<dbReference type="Gene3D" id="3.90.79.10">
    <property type="entry name" value="Nucleoside Triphosphate Pyrophosphohydrolase"/>
    <property type="match status" value="1"/>
</dbReference>
<dbReference type="InterPro" id="IPR000086">
    <property type="entry name" value="NUDIX_hydrolase_dom"/>
</dbReference>
<protein>
    <submittedName>
        <fullName evidence="7">7,8-dihydro-8-oxoguanine triphosphatase</fullName>
    </submittedName>
</protein>
<dbReference type="EMBL" id="NBZD01000001">
    <property type="protein sequence ID" value="PNH19563.1"/>
    <property type="molecule type" value="Genomic_DNA"/>
</dbReference>
<keyword evidence="3" id="KW-0479">Metal-binding</keyword>